<protein>
    <submittedName>
        <fullName evidence="1">Uncharacterized protein</fullName>
    </submittedName>
</protein>
<keyword evidence="2" id="KW-1185">Reference proteome</keyword>
<gene>
    <name evidence="1" type="ORF">H4281_28840</name>
</gene>
<dbReference type="EMBL" id="JACGZW010000010">
    <property type="protein sequence ID" value="MBB1157171.1"/>
    <property type="molecule type" value="Genomic_DNA"/>
</dbReference>
<evidence type="ECO:0000313" key="1">
    <source>
        <dbReference type="EMBL" id="MBB1157171.1"/>
    </source>
</evidence>
<name>A0A7W3W1N4_9PSEU</name>
<comment type="caution">
    <text evidence="1">The sequence shown here is derived from an EMBL/GenBank/DDBJ whole genome shotgun (WGS) entry which is preliminary data.</text>
</comment>
<sequence length="230" mass="24192">MTAARAERVSAAETVRTRVSVREIHEVSLRALRASGLSSGEAEYLAEVIATAEVHEGAGLDALAAETTRIPAGRVGLRLEHCDGYAVAHDPASRGPLQAFVPACETAAVVGTLVVPGMAGSPVLDWAAVDIAERSGRILSLSDGGERTVGTPDGDLLRLPAIAEPRPPVAGLVIRPLSEVPDGQVISTAAERKQRHREAVTHGVSVETPLWTLAYSIARGFLIPDHREGR</sequence>
<proteinExistence type="predicted"/>
<reference evidence="1 2" key="1">
    <citation type="submission" date="2020-08" db="EMBL/GenBank/DDBJ databases">
        <title>Amycolatopsis sp. nov. DR6-1 isolated from Dendrobium heterocarpum.</title>
        <authorList>
            <person name="Tedsree N."/>
            <person name="Kuncharoen N."/>
            <person name="Likhitwitayawuid K."/>
            <person name="Tanasupawat S."/>
        </authorList>
    </citation>
    <scope>NUCLEOTIDE SEQUENCE [LARGE SCALE GENOMIC DNA]</scope>
    <source>
        <strain evidence="1 2">DR6-1</strain>
    </source>
</reference>
<organism evidence="1 2">
    <name type="scientific">Amycolatopsis dendrobii</name>
    <dbReference type="NCBI Taxonomy" id="2760662"/>
    <lineage>
        <taxon>Bacteria</taxon>
        <taxon>Bacillati</taxon>
        <taxon>Actinomycetota</taxon>
        <taxon>Actinomycetes</taxon>
        <taxon>Pseudonocardiales</taxon>
        <taxon>Pseudonocardiaceae</taxon>
        <taxon>Amycolatopsis</taxon>
    </lineage>
</organism>
<accession>A0A7W3W1N4</accession>
<dbReference type="Proteomes" id="UP000526734">
    <property type="component" value="Unassembled WGS sequence"/>
</dbReference>
<dbReference type="AlphaFoldDB" id="A0A7W3W1N4"/>
<dbReference type="RefSeq" id="WP_182894048.1">
    <property type="nucleotide sequence ID" value="NZ_JACGZW010000010.1"/>
</dbReference>
<evidence type="ECO:0000313" key="2">
    <source>
        <dbReference type="Proteomes" id="UP000526734"/>
    </source>
</evidence>